<gene>
    <name evidence="1" type="ORF">AWC12_01590</name>
</gene>
<dbReference type="AlphaFoldDB" id="A0A1X1X370"/>
<comment type="caution">
    <text evidence="1">The sequence shown here is derived from an EMBL/GenBank/DDBJ whole genome shotgun (WGS) entry which is preliminary data.</text>
</comment>
<evidence type="ECO:0008006" key="3">
    <source>
        <dbReference type="Google" id="ProtNLM"/>
    </source>
</evidence>
<sequence length="244" mass="27062">MTLVGLVPDECWQVVVVTADAYDPEWPDGTQDDDKRPPAKLAVWYRDSDSTKKDREWLQYGDTVDAVVGWNGVGPANDDTGKSPLGSFPLGQTFGRKDRPDISFGNYFTAGPHDYWDTGWKWRQREIAGCEPLDPPSSYNHHFSAAKDPHDDNDDLETESLDQDAYNLAVLVDHNPTNRPGWGCAIFLHCDDGSRTWGCITIGEDVLSDLLPWLKTGAQPHLTVLVSPVDAPIKSPPIECPQGE</sequence>
<dbReference type="EMBL" id="LQPC01000002">
    <property type="protein sequence ID" value="ORV93110.1"/>
    <property type="molecule type" value="Genomic_DNA"/>
</dbReference>
<dbReference type="Proteomes" id="UP000193622">
    <property type="component" value="Unassembled WGS sequence"/>
</dbReference>
<evidence type="ECO:0000313" key="2">
    <source>
        <dbReference type="Proteomes" id="UP000193622"/>
    </source>
</evidence>
<organism evidence="1 2">
    <name type="scientific">Mycolicibacterium iranicum</name>
    <name type="common">Mycobacterium iranicum</name>
    <dbReference type="NCBI Taxonomy" id="912594"/>
    <lineage>
        <taxon>Bacteria</taxon>
        <taxon>Bacillati</taxon>
        <taxon>Actinomycetota</taxon>
        <taxon>Actinomycetes</taxon>
        <taxon>Mycobacteriales</taxon>
        <taxon>Mycobacteriaceae</taxon>
        <taxon>Mycolicibacterium</taxon>
    </lineage>
</organism>
<protein>
    <recommendedName>
        <fullName evidence="3">YkuD domain-containing protein</fullName>
    </recommendedName>
</protein>
<evidence type="ECO:0000313" key="1">
    <source>
        <dbReference type="EMBL" id="ORV93110.1"/>
    </source>
</evidence>
<name>A0A1X1X370_MYCIR</name>
<accession>A0A1X1X370</accession>
<dbReference type="RefSeq" id="WP_085171642.1">
    <property type="nucleotide sequence ID" value="NZ_LQPC01000002.1"/>
</dbReference>
<dbReference type="PANTHER" id="PTHR38589:SF1">
    <property type="entry name" value="BLR0621 PROTEIN"/>
    <property type="match status" value="1"/>
</dbReference>
<reference evidence="1 2" key="1">
    <citation type="submission" date="2016-01" db="EMBL/GenBank/DDBJ databases">
        <title>The new phylogeny of the genus Mycobacterium.</title>
        <authorList>
            <person name="Tarcisio F."/>
            <person name="Conor M."/>
            <person name="Antonella G."/>
            <person name="Elisabetta G."/>
            <person name="Giulia F.S."/>
            <person name="Sara T."/>
            <person name="Anna F."/>
            <person name="Clotilde B."/>
            <person name="Roberto B."/>
            <person name="Veronica D.S."/>
            <person name="Fabio R."/>
            <person name="Monica P."/>
            <person name="Olivier J."/>
            <person name="Enrico T."/>
            <person name="Nicola S."/>
        </authorList>
    </citation>
    <scope>NUCLEOTIDE SEQUENCE [LARGE SCALE GENOMIC DNA]</scope>
    <source>
        <strain evidence="1 2">DSM 45541</strain>
    </source>
</reference>
<proteinExistence type="predicted"/>
<dbReference type="PANTHER" id="PTHR38589">
    <property type="entry name" value="BLR0621 PROTEIN"/>
    <property type="match status" value="1"/>
</dbReference>